<keyword evidence="2 6" id="KW-0812">Transmembrane</keyword>
<dbReference type="PANTHER" id="PTHR21676">
    <property type="entry name" value="PROTEIN STUM"/>
    <property type="match status" value="1"/>
</dbReference>
<evidence type="ECO:0000256" key="6">
    <source>
        <dbReference type="SAM" id="Phobius"/>
    </source>
</evidence>
<comment type="subcellular location">
    <subcellularLocation>
        <location evidence="1">Membrane</location>
        <topology evidence="1">Multi-pass membrane protein</topology>
    </subcellularLocation>
</comment>
<sequence length="232" mass="25319">MADTTDPPTKHDDSKNNQARGVHPLDTDPHPPRSQSTRPKTAARLLMPHYHGASSRPASRQIIRVGSQGSFESYTAEEERDFKMMIPTMHKCWAITCFVLNAMVPGLGTMVAGMSVFFCCTKTDLKFSQRIGSCCLNLGVGLAQLILAPVFLLGWVWSICWGIAMVGQSDEEYHATKITPEPRPKTVISHQPSAHGIAQSGRPKSSFAHSTTPSDDGQHHQDVYGGMGDVST</sequence>
<dbReference type="PANTHER" id="PTHR21676:SF6">
    <property type="entry name" value="PROTEIN STUM"/>
    <property type="match status" value="1"/>
</dbReference>
<dbReference type="GeneID" id="106160964"/>
<keyword evidence="3 6" id="KW-1133">Transmembrane helix</keyword>
<dbReference type="InterPro" id="IPR026673">
    <property type="entry name" value="SPEC3/Stum"/>
</dbReference>
<dbReference type="RefSeq" id="XP_013393234.1">
    <property type="nucleotide sequence ID" value="XM_013537780.1"/>
</dbReference>
<evidence type="ECO:0000256" key="4">
    <source>
        <dbReference type="ARBA" id="ARBA00023136"/>
    </source>
</evidence>
<feature type="transmembrane region" description="Helical" evidence="6">
    <location>
        <begin position="92"/>
        <end position="118"/>
    </location>
</feature>
<dbReference type="AlphaFoldDB" id="A0A1S3I788"/>
<accession>A0A1S3I788</accession>
<dbReference type="KEGG" id="lak:106160964"/>
<dbReference type="Proteomes" id="UP000085678">
    <property type="component" value="Unplaced"/>
</dbReference>
<dbReference type="OrthoDB" id="361532at2759"/>
<feature type="region of interest" description="Disordered" evidence="5">
    <location>
        <begin position="1"/>
        <end position="39"/>
    </location>
</feature>
<dbReference type="InParanoid" id="A0A1S3I788"/>
<evidence type="ECO:0000256" key="2">
    <source>
        <dbReference type="ARBA" id="ARBA00022692"/>
    </source>
</evidence>
<dbReference type="GO" id="GO:0016020">
    <property type="term" value="C:membrane"/>
    <property type="evidence" value="ECO:0007669"/>
    <property type="project" value="UniProtKB-SubCell"/>
</dbReference>
<feature type="region of interest" description="Disordered" evidence="5">
    <location>
        <begin position="179"/>
        <end position="232"/>
    </location>
</feature>
<evidence type="ECO:0000256" key="3">
    <source>
        <dbReference type="ARBA" id="ARBA00022989"/>
    </source>
</evidence>
<organism evidence="7 8">
    <name type="scientific">Lingula anatina</name>
    <name type="common">Brachiopod</name>
    <name type="synonym">Lingula unguis</name>
    <dbReference type="NCBI Taxonomy" id="7574"/>
    <lineage>
        <taxon>Eukaryota</taxon>
        <taxon>Metazoa</taxon>
        <taxon>Spiralia</taxon>
        <taxon>Lophotrochozoa</taxon>
        <taxon>Brachiopoda</taxon>
        <taxon>Linguliformea</taxon>
        <taxon>Lingulata</taxon>
        <taxon>Lingulida</taxon>
        <taxon>Linguloidea</taxon>
        <taxon>Lingulidae</taxon>
        <taxon>Lingula</taxon>
    </lineage>
</organism>
<evidence type="ECO:0000256" key="5">
    <source>
        <dbReference type="SAM" id="MobiDB-lite"/>
    </source>
</evidence>
<dbReference type="Pfam" id="PF15795">
    <property type="entry name" value="Spec3"/>
    <property type="match status" value="1"/>
</dbReference>
<keyword evidence="7" id="KW-1185">Reference proteome</keyword>
<keyword evidence="4 6" id="KW-0472">Membrane</keyword>
<proteinExistence type="predicted"/>
<name>A0A1S3I788_LINAN</name>
<gene>
    <name evidence="8" type="primary">LOC106160964</name>
</gene>
<evidence type="ECO:0000256" key="1">
    <source>
        <dbReference type="ARBA" id="ARBA00004141"/>
    </source>
</evidence>
<evidence type="ECO:0000313" key="7">
    <source>
        <dbReference type="Proteomes" id="UP000085678"/>
    </source>
</evidence>
<feature type="transmembrane region" description="Helical" evidence="6">
    <location>
        <begin position="138"/>
        <end position="164"/>
    </location>
</feature>
<evidence type="ECO:0000313" key="8">
    <source>
        <dbReference type="RefSeq" id="XP_013393234.1"/>
    </source>
</evidence>
<reference evidence="8" key="1">
    <citation type="submission" date="2025-08" db="UniProtKB">
        <authorList>
            <consortium name="RefSeq"/>
        </authorList>
    </citation>
    <scope>IDENTIFICATION</scope>
    <source>
        <tissue evidence="8">Gonads</tissue>
    </source>
</reference>
<protein>
    <submittedName>
        <fullName evidence="8">Uncharacterized protein LOC106160964</fullName>
    </submittedName>
</protein>